<feature type="compositionally biased region" description="Basic and acidic residues" evidence="2">
    <location>
        <begin position="476"/>
        <end position="485"/>
    </location>
</feature>
<feature type="compositionally biased region" description="Polar residues" evidence="2">
    <location>
        <begin position="1599"/>
        <end position="1611"/>
    </location>
</feature>
<feature type="region of interest" description="Disordered" evidence="2">
    <location>
        <begin position="785"/>
        <end position="804"/>
    </location>
</feature>
<feature type="compositionally biased region" description="Basic and acidic residues" evidence="2">
    <location>
        <begin position="426"/>
        <end position="436"/>
    </location>
</feature>
<feature type="compositionally biased region" description="Polar residues" evidence="2">
    <location>
        <begin position="661"/>
        <end position="673"/>
    </location>
</feature>
<dbReference type="RefSeq" id="XP_017998761.1">
    <property type="nucleotide sequence ID" value="XM_018145980.1"/>
</dbReference>
<feature type="compositionally biased region" description="Polar residues" evidence="2">
    <location>
        <begin position="1490"/>
        <end position="1504"/>
    </location>
</feature>
<dbReference type="OrthoDB" id="6133115at2759"/>
<dbReference type="InterPro" id="IPR051571">
    <property type="entry name" value="N-CoR_corepressor"/>
</dbReference>
<dbReference type="SUPFAM" id="SSF46689">
    <property type="entry name" value="Homeodomain-like"/>
    <property type="match status" value="2"/>
</dbReference>
<dbReference type="PANTHER" id="PTHR13992">
    <property type="entry name" value="NUCLEAR RECEPTOR CO-REPRESSOR RELATED NCOR"/>
    <property type="match status" value="1"/>
</dbReference>
<dbReference type="SMART" id="SM00717">
    <property type="entry name" value="SANT"/>
    <property type="match status" value="2"/>
</dbReference>
<name>A0A0N0NL58_9EURO</name>
<feature type="compositionally biased region" description="Low complexity" evidence="2">
    <location>
        <begin position="1680"/>
        <end position="1698"/>
    </location>
</feature>
<feature type="compositionally biased region" description="Basic residues" evidence="2">
    <location>
        <begin position="1036"/>
        <end position="1047"/>
    </location>
</feature>
<reference evidence="4 5" key="1">
    <citation type="submission" date="2015-06" db="EMBL/GenBank/DDBJ databases">
        <title>Draft genome of the ant-associated black yeast Phialophora attae CBS 131958.</title>
        <authorList>
            <person name="Moreno L.F."/>
            <person name="Stielow B.J."/>
            <person name="de Hoog S."/>
            <person name="Vicente V.A."/>
            <person name="Weiss V.A."/>
            <person name="de Vries M."/>
            <person name="Cruz L.M."/>
            <person name="Souza E.M."/>
        </authorList>
    </citation>
    <scope>NUCLEOTIDE SEQUENCE [LARGE SCALE GENOMIC DNA]</scope>
    <source>
        <strain evidence="4 5">CBS 131958</strain>
    </source>
</reference>
<dbReference type="InterPro" id="IPR001005">
    <property type="entry name" value="SANT/Myb"/>
</dbReference>
<feature type="compositionally biased region" description="Polar residues" evidence="2">
    <location>
        <begin position="359"/>
        <end position="369"/>
    </location>
</feature>
<feature type="compositionally biased region" description="Polar residues" evidence="2">
    <location>
        <begin position="319"/>
        <end position="334"/>
    </location>
</feature>
<dbReference type="Proteomes" id="UP000038010">
    <property type="component" value="Unassembled WGS sequence"/>
</dbReference>
<feature type="compositionally biased region" description="Basic and acidic residues" evidence="2">
    <location>
        <begin position="39"/>
        <end position="51"/>
    </location>
</feature>
<feature type="compositionally biased region" description="Low complexity" evidence="2">
    <location>
        <begin position="451"/>
        <end position="466"/>
    </location>
</feature>
<feature type="domain" description="SANT" evidence="3">
    <location>
        <begin position="894"/>
        <end position="945"/>
    </location>
</feature>
<feature type="compositionally biased region" description="Acidic residues" evidence="2">
    <location>
        <begin position="590"/>
        <end position="605"/>
    </location>
</feature>
<evidence type="ECO:0000313" key="4">
    <source>
        <dbReference type="EMBL" id="KPI38798.1"/>
    </source>
</evidence>
<feature type="compositionally biased region" description="Basic and acidic residues" evidence="2">
    <location>
        <begin position="1283"/>
        <end position="1298"/>
    </location>
</feature>
<feature type="compositionally biased region" description="Basic and acidic residues" evidence="2">
    <location>
        <begin position="8"/>
        <end position="20"/>
    </location>
</feature>
<dbReference type="GO" id="GO:0006357">
    <property type="term" value="P:regulation of transcription by RNA polymerase II"/>
    <property type="evidence" value="ECO:0007669"/>
    <property type="project" value="TreeGrafter"/>
</dbReference>
<comment type="caution">
    <text evidence="4">The sequence shown here is derived from an EMBL/GenBank/DDBJ whole genome shotgun (WGS) entry which is preliminary data.</text>
</comment>
<feature type="compositionally biased region" description="Pro residues" evidence="2">
    <location>
        <begin position="703"/>
        <end position="712"/>
    </location>
</feature>
<feature type="compositionally biased region" description="Polar residues" evidence="2">
    <location>
        <begin position="570"/>
        <end position="579"/>
    </location>
</feature>
<feature type="compositionally biased region" description="Basic and acidic residues" evidence="2">
    <location>
        <begin position="77"/>
        <end position="115"/>
    </location>
</feature>
<evidence type="ECO:0000256" key="1">
    <source>
        <dbReference type="SAM" id="Coils"/>
    </source>
</evidence>
<proteinExistence type="predicted"/>
<dbReference type="InterPro" id="IPR009057">
    <property type="entry name" value="Homeodomain-like_sf"/>
</dbReference>
<sequence length="1916" mass="210447">MSRYAPPGRDRSPPRYDRRPSYQVGGSSYRGTGDPQTQNDRDPPRGPRADNFRGGGYPYNPAGRGRGAGTFPPRPGDAWREPDRDRDARPSQSYRSRDDDWPRRDRDPPRERPPERPPLTNRDTGRHFPNFDRDRSASPLRGRRSSRESIPPLSTRPSDTGSSFRGGLARGRGRGDWDRQRDRASFVSDRDRDLFGNRSPSRDSNWRDRDIDRGRAVGPDQDRNDRYPVRERSRERRDHDIWQRDNSPGRPLGAGPARIPSPAGSVGHHVSAVERPPKAEYDLTRRTSVAATPGTAIREGRRDNDADYFQRGEPRRESSYSSLHQPPVAQTSATAGLDYGPPPSAPVATPTEKLPPPRTQSTKSISPSVASAPFQPPSGPKADRAPSGSMPKPSQPTEALRTDQQQPRPSLAFGPAPTSKAPTELFPKKLEQKSDVKPVASAPTLPPNIPSGPRSSSFGSTFRGRPPISDIPTGPRTRDGRDGREGSWQAGLPNNSSRSWVSPEYSRAKPSIMSPIGRGPVQPPTGPRSQSNLPPYGDKARPQPPSIMNSANSMLSTKPTLLGNLRASDNAPSTTGSTTEDVDMSLPVSSDDEPEEDEFDEDEYAASEAQHQRNIKAKEAGKPPSFLLDSVIRGHLIRLQFLNMIANDLVPQFPRAENITEPTQVVTSKSQLGLPSPEEQSEDDDKAGAQEKVPHGRFLRDPPINPIPTPPIENLPYLQKKITEPFVFDESDDDMQQEVVTMLVRQEFERSAFDRQADLQQMHEEYRRRHAFWKDDISYLDRSNRDMHMTPAPASPAPSAAPSVTPLISHERTRGGRNTTEADLQAAIALSEQTMKEEEERREREAQESAVPNYDHEAVVLPMLSKDDARLEEFLDTSGIITPQISLDLLRYDPPEDDFTDEEQLAFTQAYCQTPKKWGKMAESLPGRDFKQCISHYYLTKGEAKYKEIWRRAQPKRKRGRIPATKPRSTALMSELTYRDGEEGVVAVTDTGRPRRAAAPTFGDNGTEADVAAASQPAKRLAVAKDAASDATPTKAVRKGKAGTATKTRRTKAQMLEDKANAQLAAAGQGVGQIPMESLEKSSPKVIASGRERARTLLRAEEFIHPILPVGKPIDLDQPQYAGLDDKNALALAAQATNQPTSYWSVPEQQKFPQLVAYFGRDFAAIADFMKTKTSTMIKNHYNRQLVDRPDLEVMAKEAEAKRSGGQTIGRPPSPAVQTKRRYEATPSIASGAQMGRPLLDQQPLEADYPPLATKQGYTDDFPSNAVSRNFSGDLVAKAKAEAPLHQPKQEELRRPELLSKPAAGLGPRMGFFREDGPLFGGPRQIGSRDSSPHQHPLRPGENRFGDIGHRLPAGSPRQLNLGPPRDIAPMSSLAAAQNPISSTGLNSNPYGAQAGIAQVRNSNAASQNQAAPEQVRNLPSSRPGDQLPRYSLAPQHQIAAHPTSASNSRSMAFGPSGTPAAEPAKPPVAKRSDIMSLLNDDPPEPSPVNRPSSASQNRGSILSPQILPHAGSAYDPSRGALRLDGSSVDIDRKRTPLGLAPHPLREQQQQGYGSGQGSSQHEAWLNNLDPRTQGALGDQRSLHQSPRITPYSVVPPMSGSSNLRMESSSRPAEPQANDHRRTFLGQLSHPGSIPSPPPSQTPAYRSLSASSQHPHSRVGSGVFPEPRPNPGQAPQVGQSSNLPPSHPHSAASTPVSSMHRGRSSIDYGRGQPLQQQLHMQRGDPAATFREQEKEREQLMKEREFELMQQQREARAREEEAIARERLERDRFGLADRDSFGFRRPLGAGYGPPPPREADINPHGHGAQHAGQSQQHTQQGQPPILQRPAGYPHDPLQRSYTPQPPAHHNQQQPPPGPYGQAQPPGHSSRPGSFHHHHASQSGLKPIQQGQPPPPGQSTHPAYGMSHFRSASQDERH</sequence>
<keyword evidence="5" id="KW-1185">Reference proteome</keyword>
<feature type="compositionally biased region" description="Basic and acidic residues" evidence="2">
    <location>
        <begin position="271"/>
        <end position="285"/>
    </location>
</feature>
<feature type="compositionally biased region" description="Low complexity" evidence="2">
    <location>
        <begin position="1803"/>
        <end position="1821"/>
    </location>
</feature>
<dbReference type="Gene3D" id="1.10.10.60">
    <property type="entry name" value="Homeodomain-like"/>
    <property type="match status" value="2"/>
</dbReference>
<dbReference type="PROSITE" id="PS51293">
    <property type="entry name" value="SANT"/>
    <property type="match status" value="1"/>
</dbReference>
<feature type="compositionally biased region" description="Polar residues" evidence="2">
    <location>
        <begin position="546"/>
        <end position="559"/>
    </location>
</feature>
<feature type="compositionally biased region" description="Basic and acidic residues" evidence="2">
    <location>
        <begin position="1730"/>
        <end position="1781"/>
    </location>
</feature>
<evidence type="ECO:0000256" key="2">
    <source>
        <dbReference type="SAM" id="MobiDB-lite"/>
    </source>
</evidence>
<protein>
    <recommendedName>
        <fullName evidence="3">SANT domain-containing protein</fullName>
    </recommendedName>
</protein>
<dbReference type="PANTHER" id="PTHR13992:SF39">
    <property type="entry name" value="SMRTER, ISOFORM G"/>
    <property type="match status" value="1"/>
</dbReference>
<feature type="compositionally biased region" description="Basic and acidic residues" evidence="2">
    <location>
        <begin position="123"/>
        <end position="136"/>
    </location>
</feature>
<gene>
    <name evidence="4" type="ORF">AB675_5742</name>
</gene>
<dbReference type="Pfam" id="PF00249">
    <property type="entry name" value="Myb_DNA-binding"/>
    <property type="match status" value="1"/>
</dbReference>
<organism evidence="4 5">
    <name type="scientific">Cyphellophora attinorum</name>
    <dbReference type="NCBI Taxonomy" id="1664694"/>
    <lineage>
        <taxon>Eukaryota</taxon>
        <taxon>Fungi</taxon>
        <taxon>Dikarya</taxon>
        <taxon>Ascomycota</taxon>
        <taxon>Pezizomycotina</taxon>
        <taxon>Eurotiomycetes</taxon>
        <taxon>Chaetothyriomycetidae</taxon>
        <taxon>Chaetothyriales</taxon>
        <taxon>Cyphellophoraceae</taxon>
        <taxon>Cyphellophora</taxon>
    </lineage>
</organism>
<feature type="compositionally biased region" description="Basic and acidic residues" evidence="2">
    <location>
        <begin position="298"/>
        <end position="318"/>
    </location>
</feature>
<dbReference type="VEuPathDB" id="FungiDB:AB675_5742"/>
<accession>A0A0N0NL58</accession>
<feature type="region of interest" description="Disordered" evidence="2">
    <location>
        <begin position="1283"/>
        <end position="1916"/>
    </location>
</feature>
<feature type="compositionally biased region" description="Basic and acidic residues" evidence="2">
    <location>
        <begin position="1339"/>
        <end position="1350"/>
    </location>
</feature>
<feature type="compositionally biased region" description="Basic and acidic residues" evidence="2">
    <location>
        <begin position="173"/>
        <end position="243"/>
    </location>
</feature>
<feature type="coiled-coil region" evidence="1">
    <location>
        <begin position="821"/>
        <end position="848"/>
    </location>
</feature>
<dbReference type="CDD" id="cd00167">
    <property type="entry name" value="SANT"/>
    <property type="match status" value="2"/>
</dbReference>
<evidence type="ECO:0000259" key="3">
    <source>
        <dbReference type="PROSITE" id="PS51293"/>
    </source>
</evidence>
<feature type="region of interest" description="Disordered" evidence="2">
    <location>
        <begin position="1"/>
        <end position="618"/>
    </location>
</feature>
<feature type="region of interest" description="Disordered" evidence="2">
    <location>
        <begin position="661"/>
        <end position="712"/>
    </location>
</feature>
<feature type="region of interest" description="Disordered" evidence="2">
    <location>
        <begin position="1200"/>
        <end position="1222"/>
    </location>
</feature>
<dbReference type="InterPro" id="IPR017884">
    <property type="entry name" value="SANT_dom"/>
</dbReference>
<dbReference type="STRING" id="1664694.A0A0N0NL58"/>
<feature type="compositionally biased region" description="Polar residues" evidence="2">
    <location>
        <begin position="24"/>
        <end position="38"/>
    </location>
</feature>
<evidence type="ECO:0000313" key="5">
    <source>
        <dbReference type="Proteomes" id="UP000038010"/>
    </source>
</evidence>
<keyword evidence="1" id="KW-0175">Coiled coil</keyword>
<feature type="compositionally biased region" description="Low complexity" evidence="2">
    <location>
        <begin position="1402"/>
        <end position="1412"/>
    </location>
</feature>
<feature type="region of interest" description="Disordered" evidence="2">
    <location>
        <begin position="1024"/>
        <end position="1047"/>
    </location>
</feature>
<feature type="compositionally biased region" description="Basic and acidic residues" evidence="2">
    <location>
        <begin position="686"/>
        <end position="700"/>
    </location>
</feature>
<feature type="compositionally biased region" description="Low complexity" evidence="2">
    <location>
        <begin position="1460"/>
        <end position="1470"/>
    </location>
</feature>
<dbReference type="GeneID" id="28737860"/>
<dbReference type="GO" id="GO:0034967">
    <property type="term" value="C:Set3 complex"/>
    <property type="evidence" value="ECO:0007669"/>
    <property type="project" value="TreeGrafter"/>
</dbReference>
<feature type="compositionally biased region" description="Polar residues" evidence="2">
    <location>
        <begin position="1375"/>
        <end position="1391"/>
    </location>
</feature>
<dbReference type="EMBL" id="LFJN01000017">
    <property type="protein sequence ID" value="KPI38798.1"/>
    <property type="molecule type" value="Genomic_DNA"/>
</dbReference>